<name>A0A370AWM6_9ACTN</name>
<evidence type="ECO:0000313" key="6">
    <source>
        <dbReference type="Proteomes" id="UP000253741"/>
    </source>
</evidence>
<proteinExistence type="inferred from homology"/>
<dbReference type="InterPro" id="IPR015421">
    <property type="entry name" value="PyrdxlP-dep_Trfase_major"/>
</dbReference>
<keyword evidence="5" id="KW-0032">Aminotransferase</keyword>
<keyword evidence="5" id="KW-0808">Transferase</keyword>
<dbReference type="PANTHER" id="PTHR43713">
    <property type="entry name" value="GLUTAMATE-1-SEMIALDEHYDE 2,1-AMINOMUTASE"/>
    <property type="match status" value="1"/>
</dbReference>
<evidence type="ECO:0000313" key="5">
    <source>
        <dbReference type="EMBL" id="RDG32043.1"/>
    </source>
</evidence>
<sequence>MSATDRRNAMTTSTPADAASSGNLVQRAHRVIPGGVWGHNRYPAAYAPDAYPWFAERGEGARLLSTDGRWYNDFLCGYGAMINGYGRAEVDGPAVRRAGHGPTLTTATPSSVELAELLVDLVDGAAWATWGTSGSDATWTALLLARAHTGRKKVAVVAGAYHGSHSWCSWCNAPHGRHPEDEAAVVTLPWNDIAALDALFAAQGEQLAAVMITPFHHPIPGESVLPDPAWLQALGVHCASSGTLLVSDDVRAGFRLALQGSHTVMGFAPDIVCFSKALGNGWPIAAVVGSEALRPTADTMFLAGTFWNSGPAMAAAVANVELLRRDDGPALMRTASDQFTAGLIKLAEQHDVPLRVSGPPAIPTVTVEGDDTYAWMSRFAVHMAAEGTLIHPMHNWFLSTAHDRELIEESLAHADRAMARTQTEQVAAPVAAADGSDGG</sequence>
<evidence type="ECO:0000256" key="2">
    <source>
        <dbReference type="ARBA" id="ARBA00022898"/>
    </source>
</evidence>
<evidence type="ECO:0000256" key="1">
    <source>
        <dbReference type="ARBA" id="ARBA00001933"/>
    </source>
</evidence>
<dbReference type="SUPFAM" id="SSF53383">
    <property type="entry name" value="PLP-dependent transferases"/>
    <property type="match status" value="1"/>
</dbReference>
<dbReference type="AlphaFoldDB" id="A0A370AWM6"/>
<keyword evidence="2 3" id="KW-0663">Pyridoxal phosphate</keyword>
<evidence type="ECO:0000256" key="4">
    <source>
        <dbReference type="SAM" id="MobiDB-lite"/>
    </source>
</evidence>
<dbReference type="InterPro" id="IPR005814">
    <property type="entry name" value="Aminotrans_3"/>
</dbReference>
<comment type="cofactor">
    <cofactor evidence="1">
        <name>pyridoxal 5'-phosphate</name>
        <dbReference type="ChEBI" id="CHEBI:597326"/>
    </cofactor>
</comment>
<dbReference type="Proteomes" id="UP000253741">
    <property type="component" value="Unassembled WGS sequence"/>
</dbReference>
<comment type="caution">
    <text evidence="5">The sequence shown here is derived from an EMBL/GenBank/DDBJ whole genome shotgun (WGS) entry which is preliminary data.</text>
</comment>
<dbReference type="InterPro" id="IPR049704">
    <property type="entry name" value="Aminotrans_3_PPA_site"/>
</dbReference>
<reference evidence="5 6" key="1">
    <citation type="submission" date="2018-07" db="EMBL/GenBank/DDBJ databases">
        <title>Streptomyces species from bats.</title>
        <authorList>
            <person name="Dunlap C."/>
        </authorList>
    </citation>
    <scope>NUCLEOTIDE SEQUENCE [LARGE SCALE GENOMIC DNA]</scope>
    <source>
        <strain evidence="5 6">AC230</strain>
    </source>
</reference>
<dbReference type="Pfam" id="PF00202">
    <property type="entry name" value="Aminotran_3"/>
    <property type="match status" value="1"/>
</dbReference>
<dbReference type="InterPro" id="IPR015422">
    <property type="entry name" value="PyrdxlP-dep_Trfase_small"/>
</dbReference>
<dbReference type="EMBL" id="QQNA01000378">
    <property type="protein sequence ID" value="RDG32043.1"/>
    <property type="molecule type" value="Genomic_DNA"/>
</dbReference>
<dbReference type="GO" id="GO:0030170">
    <property type="term" value="F:pyridoxal phosphate binding"/>
    <property type="evidence" value="ECO:0007669"/>
    <property type="project" value="InterPro"/>
</dbReference>
<comment type="similarity">
    <text evidence="3">Belongs to the class-III pyridoxal-phosphate-dependent aminotransferase family.</text>
</comment>
<organism evidence="5 6">
    <name type="scientific">Streptomyces corynorhini</name>
    <dbReference type="NCBI Taxonomy" id="2282652"/>
    <lineage>
        <taxon>Bacteria</taxon>
        <taxon>Bacillati</taxon>
        <taxon>Actinomycetota</taxon>
        <taxon>Actinomycetes</taxon>
        <taxon>Kitasatosporales</taxon>
        <taxon>Streptomycetaceae</taxon>
        <taxon>Streptomyces</taxon>
    </lineage>
</organism>
<dbReference type="InterPro" id="IPR015424">
    <property type="entry name" value="PyrdxlP-dep_Trfase"/>
</dbReference>
<gene>
    <name evidence="5" type="ORF">DVH02_32870</name>
</gene>
<protein>
    <submittedName>
        <fullName evidence="5">Aminotransferase class III-fold pyridoxal phosphate-dependent enzyme</fullName>
    </submittedName>
</protein>
<dbReference type="Gene3D" id="3.90.1150.10">
    <property type="entry name" value="Aspartate Aminotransferase, domain 1"/>
    <property type="match status" value="1"/>
</dbReference>
<accession>A0A370AWM6</accession>
<evidence type="ECO:0000256" key="3">
    <source>
        <dbReference type="RuleBase" id="RU003560"/>
    </source>
</evidence>
<dbReference type="PANTHER" id="PTHR43713:SF3">
    <property type="entry name" value="GLUTAMATE-1-SEMIALDEHYDE 2,1-AMINOMUTASE 1, CHLOROPLASTIC-RELATED"/>
    <property type="match status" value="1"/>
</dbReference>
<dbReference type="GO" id="GO:0008483">
    <property type="term" value="F:transaminase activity"/>
    <property type="evidence" value="ECO:0007669"/>
    <property type="project" value="UniProtKB-KW"/>
</dbReference>
<dbReference type="PROSITE" id="PS00600">
    <property type="entry name" value="AA_TRANSFER_CLASS_3"/>
    <property type="match status" value="1"/>
</dbReference>
<feature type="region of interest" description="Disordered" evidence="4">
    <location>
        <begin position="1"/>
        <end position="22"/>
    </location>
</feature>
<feature type="compositionally biased region" description="Polar residues" evidence="4">
    <location>
        <begin position="9"/>
        <end position="22"/>
    </location>
</feature>
<dbReference type="Gene3D" id="3.40.640.10">
    <property type="entry name" value="Type I PLP-dependent aspartate aminotransferase-like (Major domain)"/>
    <property type="match status" value="1"/>
</dbReference>
<keyword evidence="6" id="KW-1185">Reference proteome</keyword>